<dbReference type="InterPro" id="IPR018035">
    <property type="entry name" value="Flagellar_FliH/T3SS_HrpE"/>
</dbReference>
<evidence type="ECO:0000256" key="1">
    <source>
        <dbReference type="ARBA" id="ARBA00003041"/>
    </source>
</evidence>
<keyword evidence="8" id="KW-0966">Cell projection</keyword>
<dbReference type="GO" id="GO:0044781">
    <property type="term" value="P:bacterial-type flagellum organization"/>
    <property type="evidence" value="ECO:0007669"/>
    <property type="project" value="UniProtKB-KW"/>
</dbReference>
<evidence type="ECO:0000313" key="8">
    <source>
        <dbReference type="EMBL" id="PWW06394.1"/>
    </source>
</evidence>
<name>A0A2V2YXQ0_9BACL</name>
<proteinExistence type="inferred from homology"/>
<dbReference type="OrthoDB" id="19020at2"/>
<dbReference type="Proteomes" id="UP000246635">
    <property type="component" value="Unassembled WGS sequence"/>
</dbReference>
<evidence type="ECO:0000256" key="3">
    <source>
        <dbReference type="ARBA" id="ARBA00022448"/>
    </source>
</evidence>
<evidence type="ECO:0000256" key="4">
    <source>
        <dbReference type="ARBA" id="ARBA00022795"/>
    </source>
</evidence>
<evidence type="ECO:0000256" key="6">
    <source>
        <dbReference type="ARBA" id="ARBA00023225"/>
    </source>
</evidence>
<feature type="domain" description="Flagellar assembly protein FliH/Type III secretion system HrpE" evidence="7">
    <location>
        <begin position="127"/>
        <end position="255"/>
    </location>
</feature>
<comment type="similarity">
    <text evidence="2">Belongs to the FliH family.</text>
</comment>
<dbReference type="InterPro" id="IPR051472">
    <property type="entry name" value="T3SS_Stator/FliH"/>
</dbReference>
<evidence type="ECO:0000313" key="9">
    <source>
        <dbReference type="Proteomes" id="UP000246635"/>
    </source>
</evidence>
<dbReference type="Pfam" id="PF02108">
    <property type="entry name" value="FliH"/>
    <property type="match status" value="1"/>
</dbReference>
<dbReference type="GO" id="GO:0005829">
    <property type="term" value="C:cytosol"/>
    <property type="evidence" value="ECO:0007669"/>
    <property type="project" value="TreeGrafter"/>
</dbReference>
<keyword evidence="9" id="KW-1185">Reference proteome</keyword>
<dbReference type="PANTHER" id="PTHR34982">
    <property type="entry name" value="YOP PROTEINS TRANSLOCATION PROTEIN L"/>
    <property type="match status" value="1"/>
</dbReference>
<keyword evidence="4" id="KW-1005">Bacterial flagellum biogenesis</keyword>
<evidence type="ECO:0000259" key="7">
    <source>
        <dbReference type="Pfam" id="PF02108"/>
    </source>
</evidence>
<gene>
    <name evidence="8" type="ORF">DFQ01_103297</name>
</gene>
<organism evidence="8 9">
    <name type="scientific">Paenibacillus cellulosilyticus</name>
    <dbReference type="NCBI Taxonomy" id="375489"/>
    <lineage>
        <taxon>Bacteria</taxon>
        <taxon>Bacillati</taxon>
        <taxon>Bacillota</taxon>
        <taxon>Bacilli</taxon>
        <taxon>Bacillales</taxon>
        <taxon>Paenibacillaceae</taxon>
        <taxon>Paenibacillus</taxon>
    </lineage>
</organism>
<accession>A0A2V2YXQ0</accession>
<dbReference type="RefSeq" id="WP_110043072.1">
    <property type="nucleotide sequence ID" value="NZ_CP054612.1"/>
</dbReference>
<reference evidence="8 9" key="1">
    <citation type="submission" date="2018-05" db="EMBL/GenBank/DDBJ databases">
        <title>Genomic Encyclopedia of Type Strains, Phase III (KMG-III): the genomes of soil and plant-associated and newly described type strains.</title>
        <authorList>
            <person name="Whitman W."/>
        </authorList>
    </citation>
    <scope>NUCLEOTIDE SEQUENCE [LARGE SCALE GENOMIC DNA]</scope>
    <source>
        <strain evidence="8 9">CECT 5696</strain>
    </source>
</reference>
<comment type="function">
    <text evidence="1">Needed for flagellar regrowth and assembly.</text>
</comment>
<dbReference type="AlphaFoldDB" id="A0A2V2YXQ0"/>
<keyword evidence="3" id="KW-0813">Transport</keyword>
<sequence>MSNLIKSSHVVSVEDLRKLEWFNRYVPPAPANDHVQPEIPQPDAETISLRDEILQDAQQFAEERLQEATMQSNAMLSDAEQQISQWWQSRREEDETIIRQAQDEGFSLGYEDGRAQAVGELKREWQQRIEEAQQLLSSSYKMRDQIIQEAEPFLVELSCAIAEKIIGQELTMNPELAVDMIRKSLARRKEQGVITLCVAPQHLAFMQAAREELALSIDSQAELHILPDATVQDFGCVIRSSFGSIDARIDTQLTEIKRELTQLALESDEWGNAHERSEA</sequence>
<comment type="caution">
    <text evidence="8">The sequence shown here is derived from an EMBL/GenBank/DDBJ whole genome shotgun (WGS) entry which is preliminary data.</text>
</comment>
<keyword evidence="5" id="KW-0653">Protein transport</keyword>
<dbReference type="PANTHER" id="PTHR34982:SF1">
    <property type="entry name" value="FLAGELLAR ASSEMBLY PROTEIN FLIH"/>
    <property type="match status" value="1"/>
</dbReference>
<evidence type="ECO:0000256" key="5">
    <source>
        <dbReference type="ARBA" id="ARBA00022927"/>
    </source>
</evidence>
<keyword evidence="8" id="KW-0969">Cilium</keyword>
<keyword evidence="6" id="KW-1006">Bacterial flagellum protein export</keyword>
<dbReference type="EMBL" id="QGTQ01000003">
    <property type="protein sequence ID" value="PWW06394.1"/>
    <property type="molecule type" value="Genomic_DNA"/>
</dbReference>
<protein>
    <submittedName>
        <fullName evidence="8">Flagellar assembly protein FliH</fullName>
    </submittedName>
</protein>
<keyword evidence="8" id="KW-0282">Flagellum</keyword>
<dbReference type="GO" id="GO:0015031">
    <property type="term" value="P:protein transport"/>
    <property type="evidence" value="ECO:0007669"/>
    <property type="project" value="UniProtKB-KW"/>
</dbReference>
<evidence type="ECO:0000256" key="2">
    <source>
        <dbReference type="ARBA" id="ARBA00006602"/>
    </source>
</evidence>